<name>A0A3Q1JJF7_ANATE</name>
<dbReference type="OrthoDB" id="8902439at2759"/>
<feature type="domain" description="Immunoglobulin V-set" evidence="5">
    <location>
        <begin position="31"/>
        <end position="113"/>
    </location>
</feature>
<dbReference type="STRING" id="64144.ENSATEP00000035262"/>
<evidence type="ECO:0000259" key="5">
    <source>
        <dbReference type="Pfam" id="PF07686"/>
    </source>
</evidence>
<reference evidence="6" key="2">
    <citation type="submission" date="2025-08" db="UniProtKB">
        <authorList>
            <consortium name="Ensembl"/>
        </authorList>
    </citation>
    <scope>IDENTIFICATION</scope>
</reference>
<dbReference type="InterPro" id="IPR050671">
    <property type="entry name" value="CD300_family_receptors"/>
</dbReference>
<keyword evidence="7" id="KW-1185">Reference proteome</keyword>
<organism evidence="6 7">
    <name type="scientific">Anabas testudineus</name>
    <name type="common">Climbing perch</name>
    <name type="synonym">Anthias testudineus</name>
    <dbReference type="NCBI Taxonomy" id="64144"/>
    <lineage>
        <taxon>Eukaryota</taxon>
        <taxon>Metazoa</taxon>
        <taxon>Chordata</taxon>
        <taxon>Craniata</taxon>
        <taxon>Vertebrata</taxon>
        <taxon>Euteleostomi</taxon>
        <taxon>Actinopterygii</taxon>
        <taxon>Neopterygii</taxon>
        <taxon>Teleostei</taxon>
        <taxon>Neoteleostei</taxon>
        <taxon>Acanthomorphata</taxon>
        <taxon>Anabantaria</taxon>
        <taxon>Anabantiformes</taxon>
        <taxon>Anabantoidei</taxon>
        <taxon>Anabantidae</taxon>
        <taxon>Anabas</taxon>
    </lineage>
</organism>
<dbReference type="InterPro" id="IPR013106">
    <property type="entry name" value="Ig_V-set"/>
</dbReference>
<dbReference type="Ensembl" id="ENSATET00000035771.2">
    <property type="protein sequence ID" value="ENSATEP00000035262.2"/>
    <property type="gene ID" value="ENSATEG00000024240.2"/>
</dbReference>
<protein>
    <recommendedName>
        <fullName evidence="5">Immunoglobulin V-set domain-containing protein</fullName>
    </recommendedName>
</protein>
<dbReference type="InterPro" id="IPR013783">
    <property type="entry name" value="Ig-like_fold"/>
</dbReference>
<dbReference type="GeneTree" id="ENSGT00990000203957"/>
<dbReference type="Proteomes" id="UP000265040">
    <property type="component" value="Chromosome 7"/>
</dbReference>
<reference evidence="6" key="3">
    <citation type="submission" date="2025-09" db="UniProtKB">
        <authorList>
            <consortium name="Ensembl"/>
        </authorList>
    </citation>
    <scope>IDENTIFICATION</scope>
</reference>
<feature type="chain" id="PRO_5031086205" description="Immunoglobulin V-set domain-containing protein" evidence="4">
    <location>
        <begin position="22"/>
        <end position="157"/>
    </location>
</feature>
<keyword evidence="3" id="KW-0472">Membrane</keyword>
<comment type="subcellular location">
    <subcellularLocation>
        <location evidence="1">Membrane</location>
    </subcellularLocation>
</comment>
<evidence type="ECO:0000313" key="6">
    <source>
        <dbReference type="Ensembl" id="ENSATEP00000035262.2"/>
    </source>
</evidence>
<dbReference type="Gene3D" id="2.60.40.10">
    <property type="entry name" value="Immunoglobulins"/>
    <property type="match status" value="1"/>
</dbReference>
<keyword evidence="4" id="KW-0732">Signal</keyword>
<dbReference type="InParanoid" id="A0A3Q1JJF7"/>
<accession>A0A3Q1JJF7</accession>
<evidence type="ECO:0000256" key="4">
    <source>
        <dbReference type="SAM" id="SignalP"/>
    </source>
</evidence>
<dbReference type="Pfam" id="PF07686">
    <property type="entry name" value="V-set"/>
    <property type="match status" value="1"/>
</dbReference>
<dbReference type="GO" id="GO:0005886">
    <property type="term" value="C:plasma membrane"/>
    <property type="evidence" value="ECO:0007669"/>
    <property type="project" value="TreeGrafter"/>
</dbReference>
<dbReference type="AlphaFoldDB" id="A0A3Q1JJF7"/>
<proteinExistence type="predicted"/>
<dbReference type="PANTHER" id="PTHR11860">
    <property type="entry name" value="POLYMERIC-IMMUNOGLOBULIN RECEPTOR"/>
    <property type="match status" value="1"/>
</dbReference>
<dbReference type="InterPro" id="IPR036179">
    <property type="entry name" value="Ig-like_dom_sf"/>
</dbReference>
<dbReference type="SUPFAM" id="SSF48726">
    <property type="entry name" value="Immunoglobulin"/>
    <property type="match status" value="1"/>
</dbReference>
<evidence type="ECO:0000313" key="7">
    <source>
        <dbReference type="Proteomes" id="UP000265040"/>
    </source>
</evidence>
<reference evidence="6" key="1">
    <citation type="submission" date="2021-04" db="EMBL/GenBank/DDBJ databases">
        <authorList>
            <consortium name="Wellcome Sanger Institute Data Sharing"/>
        </authorList>
    </citation>
    <scope>NUCLEOTIDE SEQUENCE [LARGE SCALE GENOMIC DNA]</scope>
</reference>
<dbReference type="PANTHER" id="PTHR11860:SF96">
    <property type="match status" value="1"/>
</dbReference>
<dbReference type="GO" id="GO:0004888">
    <property type="term" value="F:transmembrane signaling receptor activity"/>
    <property type="evidence" value="ECO:0007669"/>
    <property type="project" value="TreeGrafter"/>
</dbReference>
<keyword evidence="2" id="KW-0812">Transmembrane</keyword>
<sequence>MKTPGVFFSCAILRLFYLAGSLQLTCDKAGITAHIGGEFVLACNYDTNRFRFSKKYWCRGDSSRTCEILADSERIHKTGRSIIVDAGRRGLYVKVTNLQFDDTGAYWVGIDKVYADIMTSVSVVITEGKTTFFLMISLERVHQLVCYHIIPNIYVLH</sequence>
<evidence type="ECO:0000256" key="1">
    <source>
        <dbReference type="ARBA" id="ARBA00004370"/>
    </source>
</evidence>
<evidence type="ECO:0000256" key="2">
    <source>
        <dbReference type="ARBA" id="ARBA00022692"/>
    </source>
</evidence>
<feature type="signal peptide" evidence="4">
    <location>
        <begin position="1"/>
        <end position="21"/>
    </location>
</feature>
<evidence type="ECO:0000256" key="3">
    <source>
        <dbReference type="ARBA" id="ARBA00023136"/>
    </source>
</evidence>